<proteinExistence type="predicted"/>
<sequence>MTARDAVSGFAALSHPVRLALFRTLCDQAPQRASAGELAHGFDIPPSTMTGHLQTLERAGLIKAERRSRFMLYSLNPEGTRRLVRYFVDECCHGRPELTGTDEEAAAAAALMEAS</sequence>
<dbReference type="Pfam" id="PF12840">
    <property type="entry name" value="HTH_20"/>
    <property type="match status" value="1"/>
</dbReference>
<dbReference type="InterPro" id="IPR036388">
    <property type="entry name" value="WH-like_DNA-bd_sf"/>
</dbReference>
<evidence type="ECO:0000256" key="3">
    <source>
        <dbReference type="ARBA" id="ARBA00023163"/>
    </source>
</evidence>
<keyword evidence="1" id="KW-0805">Transcription regulation</keyword>
<dbReference type="GO" id="GO:0003677">
    <property type="term" value="F:DNA binding"/>
    <property type="evidence" value="ECO:0007669"/>
    <property type="project" value="UniProtKB-KW"/>
</dbReference>
<dbReference type="EMBL" id="BSFE01000006">
    <property type="protein sequence ID" value="GLK52733.1"/>
    <property type="molecule type" value="Genomic_DNA"/>
</dbReference>
<reference evidence="5" key="1">
    <citation type="journal article" date="2014" name="Int. J. Syst. Evol. Microbiol.">
        <title>Complete genome sequence of Corynebacterium casei LMG S-19264T (=DSM 44701T), isolated from a smear-ripened cheese.</title>
        <authorList>
            <consortium name="US DOE Joint Genome Institute (JGI-PGF)"/>
            <person name="Walter F."/>
            <person name="Albersmeier A."/>
            <person name="Kalinowski J."/>
            <person name="Ruckert C."/>
        </authorList>
    </citation>
    <scope>NUCLEOTIDE SEQUENCE</scope>
    <source>
        <strain evidence="5">VKM B-1513</strain>
    </source>
</reference>
<dbReference type="PROSITE" id="PS50987">
    <property type="entry name" value="HTH_ARSR_2"/>
    <property type="match status" value="1"/>
</dbReference>
<evidence type="ECO:0000256" key="1">
    <source>
        <dbReference type="ARBA" id="ARBA00023015"/>
    </source>
</evidence>
<dbReference type="NCBIfam" id="NF033788">
    <property type="entry name" value="HTH_metalloreg"/>
    <property type="match status" value="1"/>
</dbReference>
<organism evidence="5 6">
    <name type="scientific">Maricaulis virginensis</name>
    <dbReference type="NCBI Taxonomy" id="144022"/>
    <lineage>
        <taxon>Bacteria</taxon>
        <taxon>Pseudomonadati</taxon>
        <taxon>Pseudomonadota</taxon>
        <taxon>Alphaproteobacteria</taxon>
        <taxon>Maricaulales</taxon>
        <taxon>Maricaulaceae</taxon>
        <taxon>Maricaulis</taxon>
    </lineage>
</organism>
<dbReference type="SMART" id="SM00418">
    <property type="entry name" value="HTH_ARSR"/>
    <property type="match status" value="1"/>
</dbReference>
<feature type="domain" description="HTH arsR-type" evidence="4">
    <location>
        <begin position="1"/>
        <end position="95"/>
    </location>
</feature>
<evidence type="ECO:0000256" key="2">
    <source>
        <dbReference type="ARBA" id="ARBA00023125"/>
    </source>
</evidence>
<accession>A0A9W6IMI8</accession>
<reference evidence="5" key="2">
    <citation type="submission" date="2023-01" db="EMBL/GenBank/DDBJ databases">
        <authorList>
            <person name="Sun Q."/>
            <person name="Evtushenko L."/>
        </authorList>
    </citation>
    <scope>NUCLEOTIDE SEQUENCE</scope>
    <source>
        <strain evidence="5">VKM B-1513</strain>
    </source>
</reference>
<dbReference type="RefSeq" id="WP_271187096.1">
    <property type="nucleotide sequence ID" value="NZ_BSFE01000006.1"/>
</dbReference>
<dbReference type="InterPro" id="IPR051011">
    <property type="entry name" value="Metal_resp_trans_reg"/>
</dbReference>
<dbReference type="Gene3D" id="1.10.10.10">
    <property type="entry name" value="Winged helix-like DNA-binding domain superfamily/Winged helix DNA-binding domain"/>
    <property type="match status" value="1"/>
</dbReference>
<dbReference type="PANTHER" id="PTHR43132">
    <property type="entry name" value="ARSENICAL RESISTANCE OPERON REPRESSOR ARSR-RELATED"/>
    <property type="match status" value="1"/>
</dbReference>
<dbReference type="InterPro" id="IPR011991">
    <property type="entry name" value="ArsR-like_HTH"/>
</dbReference>
<protein>
    <submittedName>
        <fullName evidence="5">Transcriptional regulator</fullName>
    </submittedName>
</protein>
<evidence type="ECO:0000313" key="5">
    <source>
        <dbReference type="EMBL" id="GLK52733.1"/>
    </source>
</evidence>
<comment type="caution">
    <text evidence="5">The sequence shown here is derived from an EMBL/GenBank/DDBJ whole genome shotgun (WGS) entry which is preliminary data.</text>
</comment>
<keyword evidence="3" id="KW-0804">Transcription</keyword>
<name>A0A9W6IMI8_9PROT</name>
<gene>
    <name evidence="5" type="ORF">GCM10017621_22410</name>
</gene>
<dbReference type="PANTHER" id="PTHR43132:SF2">
    <property type="entry name" value="ARSENICAL RESISTANCE OPERON REPRESSOR ARSR-RELATED"/>
    <property type="match status" value="1"/>
</dbReference>
<dbReference type="InterPro" id="IPR001845">
    <property type="entry name" value="HTH_ArsR_DNA-bd_dom"/>
</dbReference>
<keyword evidence="2" id="KW-0238">DNA-binding</keyword>
<dbReference type="InterPro" id="IPR036390">
    <property type="entry name" value="WH_DNA-bd_sf"/>
</dbReference>
<dbReference type="GO" id="GO:0003700">
    <property type="term" value="F:DNA-binding transcription factor activity"/>
    <property type="evidence" value="ECO:0007669"/>
    <property type="project" value="InterPro"/>
</dbReference>
<dbReference type="PRINTS" id="PR00778">
    <property type="entry name" value="HTHARSR"/>
</dbReference>
<dbReference type="SUPFAM" id="SSF46785">
    <property type="entry name" value="Winged helix' DNA-binding domain"/>
    <property type="match status" value="1"/>
</dbReference>
<evidence type="ECO:0000313" key="6">
    <source>
        <dbReference type="Proteomes" id="UP001143486"/>
    </source>
</evidence>
<keyword evidence="6" id="KW-1185">Reference proteome</keyword>
<dbReference type="Proteomes" id="UP001143486">
    <property type="component" value="Unassembled WGS sequence"/>
</dbReference>
<dbReference type="CDD" id="cd00090">
    <property type="entry name" value="HTH_ARSR"/>
    <property type="match status" value="1"/>
</dbReference>
<dbReference type="AlphaFoldDB" id="A0A9W6IMI8"/>
<evidence type="ECO:0000259" key="4">
    <source>
        <dbReference type="PROSITE" id="PS50987"/>
    </source>
</evidence>